<dbReference type="SMART" id="SM00353">
    <property type="entry name" value="HLH"/>
    <property type="match status" value="1"/>
</dbReference>
<comment type="similarity">
    <text evidence="2">Belongs to the bHLH protein family.</text>
</comment>
<dbReference type="Gene3D" id="4.10.280.10">
    <property type="entry name" value="Helix-loop-helix DNA-binding domain"/>
    <property type="match status" value="1"/>
</dbReference>
<evidence type="ECO:0000256" key="1">
    <source>
        <dbReference type="ARBA" id="ARBA00004123"/>
    </source>
</evidence>
<protein>
    <submittedName>
        <fullName evidence="9">Transcription factor bHLH130</fullName>
    </submittedName>
</protein>
<keyword evidence="3" id="KW-0805">Transcription regulation</keyword>
<dbReference type="Proteomes" id="UP001327560">
    <property type="component" value="Chromosome 1"/>
</dbReference>
<evidence type="ECO:0000256" key="6">
    <source>
        <dbReference type="ARBA" id="ARBA00023242"/>
    </source>
</evidence>
<evidence type="ECO:0000313" key="9">
    <source>
        <dbReference type="EMBL" id="WOK91993.1"/>
    </source>
</evidence>
<dbReference type="EMBL" id="CP136890">
    <property type="protein sequence ID" value="WOK91993.1"/>
    <property type="molecule type" value="Genomic_DNA"/>
</dbReference>
<feature type="region of interest" description="Disordered" evidence="7">
    <location>
        <begin position="1"/>
        <end position="48"/>
    </location>
</feature>
<dbReference type="SUPFAM" id="SSF47459">
    <property type="entry name" value="HLH, helix-loop-helix DNA-binding domain"/>
    <property type="match status" value="1"/>
</dbReference>
<accession>A0AAQ3JMV8</accession>
<dbReference type="Pfam" id="PF00010">
    <property type="entry name" value="HLH"/>
    <property type="match status" value="1"/>
</dbReference>
<evidence type="ECO:0000259" key="8">
    <source>
        <dbReference type="PROSITE" id="PS50888"/>
    </source>
</evidence>
<evidence type="ECO:0000256" key="5">
    <source>
        <dbReference type="ARBA" id="ARBA00023163"/>
    </source>
</evidence>
<proteinExistence type="inferred from homology"/>
<comment type="subcellular location">
    <subcellularLocation>
        <location evidence="1">Nucleus</location>
    </subcellularLocation>
</comment>
<dbReference type="GO" id="GO:0000981">
    <property type="term" value="F:DNA-binding transcription factor activity, RNA polymerase II-specific"/>
    <property type="evidence" value="ECO:0007669"/>
    <property type="project" value="TreeGrafter"/>
</dbReference>
<dbReference type="InterPro" id="IPR011598">
    <property type="entry name" value="bHLH_dom"/>
</dbReference>
<dbReference type="InterPro" id="IPR045843">
    <property type="entry name" value="IND-like"/>
</dbReference>
<sequence length="427" mass="47066">MYRPPPPAAASSKDLNLPYLPASSFGSHQKEDPESELFHHQSQQQQMNSGLLRFRSAPSSLLGELCEDFVPIRPSGAETENMFSRFMAQGLHDKPTGGATIDCQRSPHFRPPASEEMVNSHNKIAFSSSPPMTYHHSQQQQLQMPNHSMADSSHRAVGPLAPAVEQIENGTNSSSNLTRQGSSPSGLFSQLNADNGYAMMRSLSGFRYRDLHPMAMGGDAALNKLKGQLSFASRQSSLMSQISDTGNEDTSHEHSSGRGGGRCYLPGVSESSWEDTSLLSANSFSGIKRGRDDERNMLVSLNQSEAQNGDQRTRVSGLTHHVSLPKTSPEIAAMEKFLQFQDAVPCRIRAKRGCATHPRSIAERVRRTKISERMRKLQELVPNMDKQTNTADMLDLAVDYIKDLQQEVKMLTEGRASCTCLSGKQRS</sequence>
<name>A0AAQ3JMV8_9LILI</name>
<keyword evidence="10" id="KW-1185">Reference proteome</keyword>
<dbReference type="PANTHER" id="PTHR16223">
    <property type="entry name" value="TRANSCRIPTION FACTOR BHLH83-RELATED"/>
    <property type="match status" value="1"/>
</dbReference>
<organism evidence="9 10">
    <name type="scientific">Canna indica</name>
    <name type="common">Indian-shot</name>
    <dbReference type="NCBI Taxonomy" id="4628"/>
    <lineage>
        <taxon>Eukaryota</taxon>
        <taxon>Viridiplantae</taxon>
        <taxon>Streptophyta</taxon>
        <taxon>Embryophyta</taxon>
        <taxon>Tracheophyta</taxon>
        <taxon>Spermatophyta</taxon>
        <taxon>Magnoliopsida</taxon>
        <taxon>Liliopsida</taxon>
        <taxon>Zingiberales</taxon>
        <taxon>Cannaceae</taxon>
        <taxon>Canna</taxon>
    </lineage>
</organism>
<reference evidence="9 10" key="1">
    <citation type="submission" date="2023-10" db="EMBL/GenBank/DDBJ databases">
        <title>Chromosome-scale genome assembly provides insights into flower coloration mechanisms of Canna indica.</title>
        <authorList>
            <person name="Li C."/>
        </authorList>
    </citation>
    <scope>NUCLEOTIDE SEQUENCE [LARGE SCALE GENOMIC DNA]</scope>
    <source>
        <tissue evidence="9">Flower</tissue>
    </source>
</reference>
<dbReference type="AlphaFoldDB" id="A0AAQ3JMV8"/>
<feature type="region of interest" description="Disordered" evidence="7">
    <location>
        <begin position="236"/>
        <end position="263"/>
    </location>
</feature>
<evidence type="ECO:0000256" key="4">
    <source>
        <dbReference type="ARBA" id="ARBA00023125"/>
    </source>
</evidence>
<dbReference type="PROSITE" id="PS50888">
    <property type="entry name" value="BHLH"/>
    <property type="match status" value="1"/>
</dbReference>
<dbReference type="GO" id="GO:0000978">
    <property type="term" value="F:RNA polymerase II cis-regulatory region sequence-specific DNA binding"/>
    <property type="evidence" value="ECO:0007669"/>
    <property type="project" value="TreeGrafter"/>
</dbReference>
<keyword evidence="4" id="KW-0238">DNA-binding</keyword>
<keyword evidence="6" id="KW-0539">Nucleus</keyword>
<evidence type="ECO:0000256" key="7">
    <source>
        <dbReference type="SAM" id="MobiDB-lite"/>
    </source>
</evidence>
<keyword evidence="5" id="KW-0804">Transcription</keyword>
<gene>
    <name evidence="9" type="ORF">Cni_G00684</name>
</gene>
<evidence type="ECO:0000256" key="3">
    <source>
        <dbReference type="ARBA" id="ARBA00023015"/>
    </source>
</evidence>
<feature type="compositionally biased region" description="Basic and acidic residues" evidence="7">
    <location>
        <begin position="28"/>
        <end position="39"/>
    </location>
</feature>
<dbReference type="PANTHER" id="PTHR16223:SF125">
    <property type="entry name" value="OS08G0506700 PROTEIN"/>
    <property type="match status" value="1"/>
</dbReference>
<dbReference type="InterPro" id="IPR036638">
    <property type="entry name" value="HLH_DNA-bd_sf"/>
</dbReference>
<evidence type="ECO:0000256" key="2">
    <source>
        <dbReference type="ARBA" id="ARBA00005510"/>
    </source>
</evidence>
<dbReference type="FunFam" id="4.10.280.10:FF:000021">
    <property type="entry name" value="Transcription factor bHLH130 family"/>
    <property type="match status" value="1"/>
</dbReference>
<evidence type="ECO:0000313" key="10">
    <source>
        <dbReference type="Proteomes" id="UP001327560"/>
    </source>
</evidence>
<feature type="compositionally biased region" description="Polar residues" evidence="7">
    <location>
        <begin position="236"/>
        <end position="245"/>
    </location>
</feature>
<dbReference type="GO" id="GO:0046983">
    <property type="term" value="F:protein dimerization activity"/>
    <property type="evidence" value="ECO:0007669"/>
    <property type="project" value="InterPro"/>
</dbReference>
<dbReference type="GO" id="GO:0005634">
    <property type="term" value="C:nucleus"/>
    <property type="evidence" value="ECO:0007669"/>
    <property type="project" value="UniProtKB-SubCell"/>
</dbReference>
<feature type="domain" description="BHLH" evidence="8">
    <location>
        <begin position="354"/>
        <end position="404"/>
    </location>
</feature>